<reference evidence="2 3" key="1">
    <citation type="journal article" date="2014" name="PLoS ONE">
        <title>Rumen cellulosomics: divergent fiber-degrading strategies revealed by comparative genome-wide analysis of six ruminococcal strains.</title>
        <authorList>
            <person name="Dassa B."/>
            <person name="Borovok I."/>
            <person name="Ruimy-Israeli V."/>
            <person name="Lamed R."/>
            <person name="Flint H.J."/>
            <person name="Duncan S.H."/>
            <person name="Henrissat B."/>
            <person name="Coutinho P."/>
            <person name="Morrison M."/>
            <person name="Mosoni P."/>
            <person name="Yeoman C.J."/>
            <person name="White B.A."/>
            <person name="Bayer E.A."/>
        </authorList>
    </citation>
    <scope>NUCLEOTIDE SEQUENCE [LARGE SCALE GENOMIC DNA]</scope>
    <source>
        <strain evidence="2 3">007c</strain>
    </source>
</reference>
<dbReference type="InterPro" id="IPR043128">
    <property type="entry name" value="Rev_trsase/Diguanyl_cyclase"/>
</dbReference>
<dbReference type="GO" id="GO:0043709">
    <property type="term" value="P:cell adhesion involved in single-species biofilm formation"/>
    <property type="evidence" value="ECO:0007669"/>
    <property type="project" value="TreeGrafter"/>
</dbReference>
<dbReference type="EMBL" id="ATAX01000037">
    <property type="protein sequence ID" value="EWM52170.1"/>
    <property type="molecule type" value="Genomic_DNA"/>
</dbReference>
<dbReference type="CDD" id="cd01949">
    <property type="entry name" value="GGDEF"/>
    <property type="match status" value="1"/>
</dbReference>
<dbReference type="RefSeq" id="WP_430344454.1">
    <property type="nucleotide sequence ID" value="NZ_ATAX01000037.1"/>
</dbReference>
<keyword evidence="3" id="KW-1185">Reference proteome</keyword>
<evidence type="ECO:0000313" key="3">
    <source>
        <dbReference type="Proteomes" id="UP000019365"/>
    </source>
</evidence>
<dbReference type="SUPFAM" id="SSF55073">
    <property type="entry name" value="Nucleotide cyclase"/>
    <property type="match status" value="1"/>
</dbReference>
<evidence type="ECO:0000259" key="1">
    <source>
        <dbReference type="PROSITE" id="PS50887"/>
    </source>
</evidence>
<feature type="domain" description="GGDEF" evidence="1">
    <location>
        <begin position="305"/>
        <end position="434"/>
    </location>
</feature>
<dbReference type="eggNOG" id="COG2199">
    <property type="taxonomic scope" value="Bacteria"/>
</dbReference>
<dbReference type="NCBIfam" id="TIGR00254">
    <property type="entry name" value="GGDEF"/>
    <property type="match status" value="1"/>
</dbReference>
<dbReference type="InterPro" id="IPR000160">
    <property type="entry name" value="GGDEF_dom"/>
</dbReference>
<evidence type="ECO:0000313" key="2">
    <source>
        <dbReference type="EMBL" id="EWM52170.1"/>
    </source>
</evidence>
<dbReference type="InterPro" id="IPR029787">
    <property type="entry name" value="Nucleotide_cyclase"/>
</dbReference>
<proteinExistence type="predicted"/>
<dbReference type="AlphaFoldDB" id="W7UTQ7"/>
<dbReference type="GO" id="GO:1902201">
    <property type="term" value="P:negative regulation of bacterial-type flagellum-dependent cell motility"/>
    <property type="evidence" value="ECO:0007669"/>
    <property type="project" value="TreeGrafter"/>
</dbReference>
<protein>
    <recommendedName>
        <fullName evidence="1">GGDEF domain-containing protein</fullName>
    </recommendedName>
</protein>
<dbReference type="PANTHER" id="PTHR45138">
    <property type="entry name" value="REGULATORY COMPONENTS OF SENSORY TRANSDUCTION SYSTEM"/>
    <property type="match status" value="1"/>
</dbReference>
<dbReference type="PATRIC" id="fig|1341157.4.peg.3230"/>
<sequence>MNNKSYEQFTFEDVMSYIGDTVDAVIVIDGDADKYRALAKRGLFADYINDEGSYKNLIKRLWFHLNNSEETVIEDYQVFIPTFGKFVGKYSKRINIIRDDITHVVQMTIYPLNKDNLYIFILDELDSSQYVDETLTNKKVHTIQNTYLFSMYVDIVRDTTNSISITEISDDVMNQQLKYSEWRMMIVNMIWPDDQPVFLERTDPEYLKKNLAPGRTASFDCLMMNLEGKYIWVKLIFSRAETSNEDDFRFVFMVQDIHENAQELMSTLKKYEELASKDPLTSLFNHGRIETEMCNAIENRKKNNQEISMMILDIDFFKRVNDEFGHSVGDVTLVHFADTVSAFVKDYTAVAGRWGGEEFVVVFYGTDHDESIRIAEALKEKISEETFSKIGHITCSIGVTSVTDSDDFNSTFDRMDKALYAAKSAGRNCVRSVL</sequence>
<accession>W7UTQ7</accession>
<dbReference type="Pfam" id="PF00990">
    <property type="entry name" value="GGDEF"/>
    <property type="match status" value="1"/>
</dbReference>
<comment type="caution">
    <text evidence="2">The sequence shown here is derived from an EMBL/GenBank/DDBJ whole genome shotgun (WGS) entry which is preliminary data.</text>
</comment>
<dbReference type="PANTHER" id="PTHR45138:SF9">
    <property type="entry name" value="DIGUANYLATE CYCLASE DGCM-RELATED"/>
    <property type="match status" value="1"/>
</dbReference>
<organism evidence="2 3">
    <name type="scientific">Ruminococcus flavefaciens 007c</name>
    <dbReference type="NCBI Taxonomy" id="1341157"/>
    <lineage>
        <taxon>Bacteria</taxon>
        <taxon>Bacillati</taxon>
        <taxon>Bacillota</taxon>
        <taxon>Clostridia</taxon>
        <taxon>Eubacteriales</taxon>
        <taxon>Oscillospiraceae</taxon>
        <taxon>Ruminococcus</taxon>
    </lineage>
</organism>
<dbReference type="GO" id="GO:0052621">
    <property type="term" value="F:diguanylate cyclase activity"/>
    <property type="evidence" value="ECO:0007669"/>
    <property type="project" value="TreeGrafter"/>
</dbReference>
<gene>
    <name evidence="2" type="ORF">RF007C_01990</name>
</gene>
<dbReference type="Proteomes" id="UP000019365">
    <property type="component" value="Unassembled WGS sequence"/>
</dbReference>
<dbReference type="InterPro" id="IPR050469">
    <property type="entry name" value="Diguanylate_Cyclase"/>
</dbReference>
<dbReference type="PROSITE" id="PS50887">
    <property type="entry name" value="GGDEF"/>
    <property type="match status" value="1"/>
</dbReference>
<dbReference type="GO" id="GO:0005886">
    <property type="term" value="C:plasma membrane"/>
    <property type="evidence" value="ECO:0007669"/>
    <property type="project" value="TreeGrafter"/>
</dbReference>
<dbReference type="FunFam" id="3.30.70.270:FF:000001">
    <property type="entry name" value="Diguanylate cyclase domain protein"/>
    <property type="match status" value="1"/>
</dbReference>
<dbReference type="SMART" id="SM00267">
    <property type="entry name" value="GGDEF"/>
    <property type="match status" value="1"/>
</dbReference>
<dbReference type="Gene3D" id="3.30.70.270">
    <property type="match status" value="1"/>
</dbReference>
<name>W7UTQ7_RUMFL</name>